<dbReference type="EMBL" id="KE346360">
    <property type="protein sequence ID" value="KJE89430.1"/>
    <property type="molecule type" value="Genomic_DNA"/>
</dbReference>
<proteinExistence type="predicted"/>
<organism evidence="1 2">
    <name type="scientific">Capsaspora owczarzaki (strain ATCC 30864)</name>
    <dbReference type="NCBI Taxonomy" id="595528"/>
    <lineage>
        <taxon>Eukaryota</taxon>
        <taxon>Filasterea</taxon>
        <taxon>Capsaspora</taxon>
    </lineage>
</organism>
<dbReference type="InParanoid" id="A0A0D2WI28"/>
<keyword evidence="2" id="KW-1185">Reference proteome</keyword>
<dbReference type="AlphaFoldDB" id="A0A0D2WI28"/>
<sequence>MQDMPRAAQTIKQLASAARPLATSAESSTRLVVPPEIAAEFPVRGPAFDDFIRRTPPDVLKAALAHAQAVLEAASRRKA</sequence>
<protein>
    <submittedName>
        <fullName evidence="1">Uncharacterized protein</fullName>
    </submittedName>
</protein>
<gene>
    <name evidence="1" type="ORF">CAOG_008452</name>
</gene>
<accession>A0A0D2WI28</accession>
<dbReference type="Proteomes" id="UP000008743">
    <property type="component" value="Unassembled WGS sequence"/>
</dbReference>
<name>A0A0D2WI28_CAPO3</name>
<evidence type="ECO:0000313" key="1">
    <source>
        <dbReference type="EMBL" id="KJE89430.1"/>
    </source>
</evidence>
<reference evidence="2" key="1">
    <citation type="submission" date="2011-02" db="EMBL/GenBank/DDBJ databases">
        <title>The Genome Sequence of Capsaspora owczarzaki ATCC 30864.</title>
        <authorList>
            <person name="Russ C."/>
            <person name="Cuomo C."/>
            <person name="Burger G."/>
            <person name="Gray M.W."/>
            <person name="Holland P.W.H."/>
            <person name="King N."/>
            <person name="Lang F.B.F."/>
            <person name="Roger A.J."/>
            <person name="Ruiz-Trillo I."/>
            <person name="Young S.K."/>
            <person name="Zeng Q."/>
            <person name="Gargeya S."/>
            <person name="Alvarado L."/>
            <person name="Berlin A."/>
            <person name="Chapman S.B."/>
            <person name="Chen Z."/>
            <person name="Freedman E."/>
            <person name="Gellesch M."/>
            <person name="Goldberg J."/>
            <person name="Griggs A."/>
            <person name="Gujja S."/>
            <person name="Heilman E."/>
            <person name="Heiman D."/>
            <person name="Howarth C."/>
            <person name="Mehta T."/>
            <person name="Neiman D."/>
            <person name="Pearson M."/>
            <person name="Roberts A."/>
            <person name="Saif S."/>
            <person name="Shea T."/>
            <person name="Shenoy N."/>
            <person name="Sisk P."/>
            <person name="Stolte C."/>
            <person name="Sykes S."/>
            <person name="White J."/>
            <person name="Yandava C."/>
            <person name="Haas B."/>
            <person name="Nusbaum C."/>
            <person name="Birren B."/>
        </authorList>
    </citation>
    <scope>NUCLEOTIDE SEQUENCE</scope>
    <source>
        <strain evidence="2">ATCC 30864</strain>
    </source>
</reference>
<evidence type="ECO:0000313" key="2">
    <source>
        <dbReference type="Proteomes" id="UP000008743"/>
    </source>
</evidence>